<keyword evidence="1" id="KW-1133">Transmembrane helix</keyword>
<dbReference type="STRING" id="512763.DC20_06400"/>
<keyword evidence="3" id="KW-1185">Reference proteome</keyword>
<dbReference type="KEGG" id="rti:DC20_06400"/>
<evidence type="ECO:0000256" key="1">
    <source>
        <dbReference type="SAM" id="Phobius"/>
    </source>
</evidence>
<sequence length="158" mass="16729">MKNVALNTVAMKTILLSIVLLLFSTTAYCQVKLNSTTQDSLTPSQEQLLAESKSQKRTGLILLMGGIGLVIAGGATYEPNINAFGAAQFEEKDNTLPAVLAVAGLFSIIGGAVQLVTAKESKKKALSVFIHPERVPVPHTKGYLTTDVAPTVGLQITF</sequence>
<proteinExistence type="predicted"/>
<dbReference type="EMBL" id="CP012643">
    <property type="protein sequence ID" value="ALI98664.1"/>
    <property type="molecule type" value="Genomic_DNA"/>
</dbReference>
<evidence type="ECO:0000313" key="3">
    <source>
        <dbReference type="Proteomes" id="UP000061382"/>
    </source>
</evidence>
<dbReference type="PATRIC" id="fig|512763.3.peg.1415"/>
<dbReference type="InterPro" id="IPR036259">
    <property type="entry name" value="MFS_trans_sf"/>
</dbReference>
<dbReference type="AlphaFoldDB" id="A0A0N7HWA0"/>
<dbReference type="Gene3D" id="1.20.1250.20">
    <property type="entry name" value="MFS general substrate transporter like domains"/>
    <property type="match status" value="1"/>
</dbReference>
<keyword evidence="1" id="KW-0812">Transmembrane</keyword>
<feature type="transmembrane region" description="Helical" evidence="1">
    <location>
        <begin position="58"/>
        <end position="77"/>
    </location>
</feature>
<evidence type="ECO:0000313" key="2">
    <source>
        <dbReference type="EMBL" id="ALI98664.1"/>
    </source>
</evidence>
<feature type="transmembrane region" description="Helical" evidence="1">
    <location>
        <begin position="98"/>
        <end position="117"/>
    </location>
</feature>
<gene>
    <name evidence="2" type="ORF">DC20_06400</name>
</gene>
<organism evidence="2 3">
    <name type="scientific">Rufibacter tibetensis</name>
    <dbReference type="NCBI Taxonomy" id="512763"/>
    <lineage>
        <taxon>Bacteria</taxon>
        <taxon>Pseudomonadati</taxon>
        <taxon>Bacteroidota</taxon>
        <taxon>Cytophagia</taxon>
        <taxon>Cytophagales</taxon>
        <taxon>Hymenobacteraceae</taxon>
        <taxon>Rufibacter</taxon>
    </lineage>
</organism>
<protein>
    <submittedName>
        <fullName evidence="2">Uncharacterized protein</fullName>
    </submittedName>
</protein>
<keyword evidence="1" id="KW-0472">Membrane</keyword>
<reference evidence="2 3" key="1">
    <citation type="submission" date="2015-08" db="EMBL/GenBank/DDBJ databases">
        <title>Complete genome sequence of Rufibacter tibetensis strain 1351t, a radiation-resistant bacterium from tibet plateau.</title>
        <authorList>
            <person name="Dai J."/>
        </authorList>
    </citation>
    <scope>NUCLEOTIDE SEQUENCE [LARGE SCALE GENOMIC DNA]</scope>
    <source>
        <strain evidence="2 3">1351</strain>
    </source>
</reference>
<name>A0A0N7HWA0_9BACT</name>
<dbReference type="Proteomes" id="UP000061382">
    <property type="component" value="Chromosome"/>
</dbReference>
<accession>A0A0N7HWA0</accession>